<dbReference type="Proteomes" id="UP000441523">
    <property type="component" value="Unassembled WGS sequence"/>
</dbReference>
<dbReference type="RefSeq" id="WP_150965403.1">
    <property type="nucleotide sequence ID" value="NZ_VZZJ01000020.1"/>
</dbReference>
<protein>
    <submittedName>
        <fullName evidence="3">Uncharacterized protein</fullName>
    </submittedName>
</protein>
<proteinExistence type="predicted"/>
<feature type="region of interest" description="Disordered" evidence="1">
    <location>
        <begin position="64"/>
        <end position="86"/>
    </location>
</feature>
<reference evidence="3 4" key="1">
    <citation type="submission" date="2019-09" db="EMBL/GenBank/DDBJ databases">
        <title>YIM 132548 draft genome.</title>
        <authorList>
            <person name="Jiang L."/>
        </authorList>
    </citation>
    <scope>NUCLEOTIDE SEQUENCE [LARGE SCALE GENOMIC DNA]</scope>
    <source>
        <strain evidence="3 4">YIM 132548</strain>
    </source>
</reference>
<evidence type="ECO:0000313" key="3">
    <source>
        <dbReference type="EMBL" id="KAB1071145.1"/>
    </source>
</evidence>
<feature type="transmembrane region" description="Helical" evidence="2">
    <location>
        <begin position="34"/>
        <end position="58"/>
    </location>
</feature>
<keyword evidence="2" id="KW-1133">Transmembrane helix</keyword>
<evidence type="ECO:0000256" key="2">
    <source>
        <dbReference type="SAM" id="Phobius"/>
    </source>
</evidence>
<comment type="caution">
    <text evidence="3">The sequence shown here is derived from an EMBL/GenBank/DDBJ whole genome shotgun (WGS) entry which is preliminary data.</text>
</comment>
<feature type="compositionally biased region" description="Low complexity" evidence="1">
    <location>
        <begin position="68"/>
        <end position="86"/>
    </location>
</feature>
<keyword evidence="2" id="KW-0472">Membrane</keyword>
<name>A0A6N6MJ41_9HYPH</name>
<dbReference type="EMBL" id="VZZJ01000020">
    <property type="protein sequence ID" value="KAB1071145.1"/>
    <property type="molecule type" value="Genomic_DNA"/>
</dbReference>
<dbReference type="AlphaFoldDB" id="A0A6N6MJ41"/>
<keyword evidence="2" id="KW-0812">Transmembrane</keyword>
<keyword evidence="4" id="KW-1185">Reference proteome</keyword>
<feature type="transmembrane region" description="Helical" evidence="2">
    <location>
        <begin position="9"/>
        <end position="28"/>
    </location>
</feature>
<accession>A0A6N6MJ41</accession>
<organism evidence="3 4">
    <name type="scientific">Methylobacterium planeticum</name>
    <dbReference type="NCBI Taxonomy" id="2615211"/>
    <lineage>
        <taxon>Bacteria</taxon>
        <taxon>Pseudomonadati</taxon>
        <taxon>Pseudomonadota</taxon>
        <taxon>Alphaproteobacteria</taxon>
        <taxon>Hyphomicrobiales</taxon>
        <taxon>Methylobacteriaceae</taxon>
        <taxon>Methylobacterium</taxon>
    </lineage>
</organism>
<evidence type="ECO:0000313" key="4">
    <source>
        <dbReference type="Proteomes" id="UP000441523"/>
    </source>
</evidence>
<evidence type="ECO:0000256" key="1">
    <source>
        <dbReference type="SAM" id="MobiDB-lite"/>
    </source>
</evidence>
<sequence length="86" mass="8753">MLASALHPAVCPVLLAPILAIVAMRLTLSHDLSWYAGVGLFYAGLGLAQLGFLAMGLSRGAATGSAFRDPAGYGRARGAPAGREQA</sequence>
<gene>
    <name evidence="3" type="ORF">F6X51_19785</name>
</gene>